<keyword evidence="2" id="KW-1185">Reference proteome</keyword>
<dbReference type="AlphaFoldDB" id="A0AAQ3QER3"/>
<dbReference type="EMBL" id="CP136893">
    <property type="protein sequence ID" value="WOL05685.1"/>
    <property type="molecule type" value="Genomic_DNA"/>
</dbReference>
<accession>A0AAQ3QER3</accession>
<dbReference type="Proteomes" id="UP001327560">
    <property type="component" value="Chromosome 4"/>
</dbReference>
<organism evidence="1 2">
    <name type="scientific">Canna indica</name>
    <name type="common">Indian-shot</name>
    <dbReference type="NCBI Taxonomy" id="4628"/>
    <lineage>
        <taxon>Eukaryota</taxon>
        <taxon>Viridiplantae</taxon>
        <taxon>Streptophyta</taxon>
        <taxon>Embryophyta</taxon>
        <taxon>Tracheophyta</taxon>
        <taxon>Spermatophyta</taxon>
        <taxon>Magnoliopsida</taxon>
        <taxon>Liliopsida</taxon>
        <taxon>Zingiberales</taxon>
        <taxon>Cannaceae</taxon>
        <taxon>Canna</taxon>
    </lineage>
</organism>
<name>A0AAQ3QER3_9LILI</name>
<proteinExistence type="predicted"/>
<sequence length="100" mass="11253">MLGATMGMMEGAFLPRRLCSLAPVGLRREAVDRALRQGAVFFNRCRVLLAYPEAHFRPPPLRRGRTTLLSLLWNRWIMPGGPPRLDMRSPFLVAGSPSLH</sequence>
<evidence type="ECO:0000313" key="1">
    <source>
        <dbReference type="EMBL" id="WOL05685.1"/>
    </source>
</evidence>
<reference evidence="1 2" key="1">
    <citation type="submission" date="2023-10" db="EMBL/GenBank/DDBJ databases">
        <title>Chromosome-scale genome assembly provides insights into flower coloration mechanisms of Canna indica.</title>
        <authorList>
            <person name="Li C."/>
        </authorList>
    </citation>
    <scope>NUCLEOTIDE SEQUENCE [LARGE SCALE GENOMIC DNA]</scope>
    <source>
        <tissue evidence="1">Flower</tissue>
    </source>
</reference>
<gene>
    <name evidence="1" type="ORF">Cni_G14414</name>
</gene>
<protein>
    <submittedName>
        <fullName evidence="1">Uncharacterized protein</fullName>
    </submittedName>
</protein>
<evidence type="ECO:0000313" key="2">
    <source>
        <dbReference type="Proteomes" id="UP001327560"/>
    </source>
</evidence>